<dbReference type="Proteomes" id="UP001328107">
    <property type="component" value="Unassembled WGS sequence"/>
</dbReference>
<protein>
    <submittedName>
        <fullName evidence="1">Uncharacterized protein</fullName>
    </submittedName>
</protein>
<sequence length="77" mass="8980">HHFSLHILHFRWSTVNVLESRSLVPFLRRRCSAHCPDVIRPRRLCISEEVNIVIDHDLEDARCSIGGIEEVRLCLAH</sequence>
<name>A0AAN4Z1R6_9BILA</name>
<feature type="non-terminal residue" evidence="1">
    <location>
        <position position="1"/>
    </location>
</feature>
<evidence type="ECO:0000313" key="2">
    <source>
        <dbReference type="Proteomes" id="UP001328107"/>
    </source>
</evidence>
<keyword evidence="2" id="KW-1185">Reference proteome</keyword>
<comment type="caution">
    <text evidence="1">The sequence shown here is derived from an EMBL/GenBank/DDBJ whole genome shotgun (WGS) entry which is preliminary data.</text>
</comment>
<dbReference type="EMBL" id="BTRK01000001">
    <property type="protein sequence ID" value="GMR32236.1"/>
    <property type="molecule type" value="Genomic_DNA"/>
</dbReference>
<evidence type="ECO:0000313" key="1">
    <source>
        <dbReference type="EMBL" id="GMR32236.1"/>
    </source>
</evidence>
<proteinExistence type="predicted"/>
<reference evidence="2" key="1">
    <citation type="submission" date="2022-10" db="EMBL/GenBank/DDBJ databases">
        <title>Genome assembly of Pristionchus species.</title>
        <authorList>
            <person name="Yoshida K."/>
            <person name="Sommer R.J."/>
        </authorList>
    </citation>
    <scope>NUCLEOTIDE SEQUENCE [LARGE SCALE GENOMIC DNA]</scope>
    <source>
        <strain evidence="2">RS5460</strain>
    </source>
</reference>
<dbReference type="AlphaFoldDB" id="A0AAN4Z1R6"/>
<gene>
    <name evidence="1" type="ORF">PMAYCL1PPCAC_02431</name>
</gene>
<organism evidence="1 2">
    <name type="scientific">Pristionchus mayeri</name>
    <dbReference type="NCBI Taxonomy" id="1317129"/>
    <lineage>
        <taxon>Eukaryota</taxon>
        <taxon>Metazoa</taxon>
        <taxon>Ecdysozoa</taxon>
        <taxon>Nematoda</taxon>
        <taxon>Chromadorea</taxon>
        <taxon>Rhabditida</taxon>
        <taxon>Rhabditina</taxon>
        <taxon>Diplogasteromorpha</taxon>
        <taxon>Diplogasteroidea</taxon>
        <taxon>Neodiplogasteridae</taxon>
        <taxon>Pristionchus</taxon>
    </lineage>
</organism>
<accession>A0AAN4Z1R6</accession>
<feature type="non-terminal residue" evidence="1">
    <location>
        <position position="77"/>
    </location>
</feature>